<dbReference type="Proteomes" id="UP000295729">
    <property type="component" value="Unassembled WGS sequence"/>
</dbReference>
<dbReference type="SUPFAM" id="SSF46689">
    <property type="entry name" value="Homeodomain-like"/>
    <property type="match status" value="2"/>
</dbReference>
<feature type="domain" description="HTH araC/xylS-type" evidence="3">
    <location>
        <begin position="195"/>
        <end position="293"/>
    </location>
</feature>
<dbReference type="GO" id="GO:0043565">
    <property type="term" value="F:sequence-specific DNA binding"/>
    <property type="evidence" value="ECO:0007669"/>
    <property type="project" value="InterPro"/>
</dbReference>
<evidence type="ECO:0000256" key="1">
    <source>
        <dbReference type="ARBA" id="ARBA00023015"/>
    </source>
</evidence>
<sequence length="300" mass="34133">MNELEHYRKLIKEIVFDSTSQENIVSTSVSGLTFIRFDEPTKEESYILSPNICIILQGRKTAFLGKESYVYDSSSMLVSAFNAPIVSRVHDIEPAAPYLGLTVALDLELLAEITAEESFNYHDADVRNEFVTVVSISSEILSSVYRLSKLSQNRENSTFLQSNIKKELYYHLLCSEQGHHLRRIVTRGSNLYKVSKAAKWIKDNHAMSFKMEDLALQASMSLSSFNKCFKSITCMSALQYQKRIRLNEARKLILSGLKDAQNAAFSVGYESPSQFSREYSREFGLPPLKDFKELAKKMPD</sequence>
<dbReference type="SMART" id="SM00342">
    <property type="entry name" value="HTH_ARAC"/>
    <property type="match status" value="1"/>
</dbReference>
<dbReference type="RefSeq" id="WP_133559400.1">
    <property type="nucleotide sequence ID" value="NZ_SNZA01000001.1"/>
</dbReference>
<keyword evidence="5" id="KW-1185">Reference proteome</keyword>
<protein>
    <submittedName>
        <fullName evidence="4">AraC-like DNA-binding protein</fullName>
    </submittedName>
</protein>
<dbReference type="EMBL" id="SNZA01000001">
    <property type="protein sequence ID" value="TDR14749.1"/>
    <property type="molecule type" value="Genomic_DNA"/>
</dbReference>
<dbReference type="AlphaFoldDB" id="A0A4R6X9M9"/>
<evidence type="ECO:0000313" key="4">
    <source>
        <dbReference type="EMBL" id="TDR14749.1"/>
    </source>
</evidence>
<organism evidence="4 5">
    <name type="scientific">Marinomonas communis</name>
    <dbReference type="NCBI Taxonomy" id="28254"/>
    <lineage>
        <taxon>Bacteria</taxon>
        <taxon>Pseudomonadati</taxon>
        <taxon>Pseudomonadota</taxon>
        <taxon>Gammaproteobacteria</taxon>
        <taxon>Oceanospirillales</taxon>
        <taxon>Oceanospirillaceae</taxon>
        <taxon>Marinomonas</taxon>
    </lineage>
</organism>
<dbReference type="PROSITE" id="PS01124">
    <property type="entry name" value="HTH_ARAC_FAMILY_2"/>
    <property type="match status" value="1"/>
</dbReference>
<evidence type="ECO:0000259" key="3">
    <source>
        <dbReference type="PROSITE" id="PS01124"/>
    </source>
</evidence>
<dbReference type="Gene3D" id="1.10.10.60">
    <property type="entry name" value="Homeodomain-like"/>
    <property type="match status" value="2"/>
</dbReference>
<evidence type="ECO:0000256" key="2">
    <source>
        <dbReference type="ARBA" id="ARBA00023163"/>
    </source>
</evidence>
<keyword evidence="4" id="KW-0238">DNA-binding</keyword>
<dbReference type="Pfam" id="PF12833">
    <property type="entry name" value="HTH_18"/>
    <property type="match status" value="1"/>
</dbReference>
<comment type="caution">
    <text evidence="4">The sequence shown here is derived from an EMBL/GenBank/DDBJ whole genome shotgun (WGS) entry which is preliminary data.</text>
</comment>
<dbReference type="InterPro" id="IPR009594">
    <property type="entry name" value="Tscrpt_reg_HTH_AraC_N"/>
</dbReference>
<name>A0A4R6X9M9_9GAMM</name>
<keyword evidence="2" id="KW-0804">Transcription</keyword>
<dbReference type="OrthoDB" id="34150at2"/>
<dbReference type="PANTHER" id="PTHR43436">
    <property type="entry name" value="ARAC-FAMILY TRANSCRIPTIONAL REGULATOR"/>
    <property type="match status" value="1"/>
</dbReference>
<gene>
    <name evidence="4" type="ORF">C8D85_0095</name>
</gene>
<dbReference type="InterPro" id="IPR018060">
    <property type="entry name" value="HTH_AraC"/>
</dbReference>
<dbReference type="GO" id="GO:0003700">
    <property type="term" value="F:DNA-binding transcription factor activity"/>
    <property type="evidence" value="ECO:0007669"/>
    <property type="project" value="InterPro"/>
</dbReference>
<dbReference type="Pfam" id="PF06719">
    <property type="entry name" value="AraC_N"/>
    <property type="match status" value="1"/>
</dbReference>
<keyword evidence="1" id="KW-0805">Transcription regulation</keyword>
<proteinExistence type="predicted"/>
<reference evidence="4 5" key="1">
    <citation type="submission" date="2019-03" db="EMBL/GenBank/DDBJ databases">
        <title>Genomic Encyclopedia of Type Strains, Phase IV (KMG-IV): sequencing the most valuable type-strain genomes for metagenomic binning, comparative biology and taxonomic classification.</title>
        <authorList>
            <person name="Goeker M."/>
        </authorList>
    </citation>
    <scope>NUCLEOTIDE SEQUENCE [LARGE SCALE GENOMIC DNA]</scope>
    <source>
        <strain evidence="4 5">DSM 5604</strain>
    </source>
</reference>
<dbReference type="PANTHER" id="PTHR43436:SF1">
    <property type="entry name" value="TRANSCRIPTIONAL REGULATORY PROTEIN"/>
    <property type="match status" value="1"/>
</dbReference>
<accession>A0A4R6X9M9</accession>
<dbReference type="InterPro" id="IPR009057">
    <property type="entry name" value="Homeodomain-like_sf"/>
</dbReference>
<evidence type="ECO:0000313" key="5">
    <source>
        <dbReference type="Proteomes" id="UP000295729"/>
    </source>
</evidence>